<evidence type="ECO:0000313" key="3">
    <source>
        <dbReference type="EMBL" id="WWC67374.1"/>
    </source>
</evidence>
<dbReference type="InterPro" id="IPR000182">
    <property type="entry name" value="GNAT_dom"/>
</dbReference>
<dbReference type="EMBL" id="KI894007">
    <property type="protein sequence ID" value="OCF52745.1"/>
    <property type="molecule type" value="Genomic_DNA"/>
</dbReference>
<reference evidence="3" key="2">
    <citation type="submission" date="2013-07" db="EMBL/GenBank/DDBJ databases">
        <authorList>
            <consortium name="The Broad Institute Genome Sequencing Platform"/>
            <person name="Cuomo C."/>
            <person name="Litvintseva A."/>
            <person name="Chen Y."/>
            <person name="Heitman J."/>
            <person name="Sun S."/>
            <person name="Springer D."/>
            <person name="Dromer F."/>
            <person name="Young S.K."/>
            <person name="Zeng Q."/>
            <person name="Gargeya S."/>
            <person name="Fitzgerald M."/>
            <person name="Abouelleil A."/>
            <person name="Alvarado L."/>
            <person name="Berlin A.M."/>
            <person name="Chapman S.B."/>
            <person name="Dewar J."/>
            <person name="Goldberg J."/>
            <person name="Griggs A."/>
            <person name="Gujja S."/>
            <person name="Hansen M."/>
            <person name="Howarth C."/>
            <person name="Imamovic A."/>
            <person name="Larimer J."/>
            <person name="McCowan C."/>
            <person name="Murphy C."/>
            <person name="Pearson M."/>
            <person name="Priest M."/>
            <person name="Roberts A."/>
            <person name="Saif S."/>
            <person name="Shea T."/>
            <person name="Sykes S."/>
            <person name="Wortman J."/>
            <person name="Nusbaum C."/>
            <person name="Birren B."/>
        </authorList>
    </citation>
    <scope>NUCLEOTIDE SEQUENCE</scope>
    <source>
        <strain evidence="3">CBS 10737</strain>
    </source>
</reference>
<dbReference type="InterPro" id="IPR016181">
    <property type="entry name" value="Acyl_CoA_acyltransferase"/>
</dbReference>
<gene>
    <name evidence="2" type="ORF">I206_00041</name>
    <name evidence="3" type="ORF">I206_101282</name>
</gene>
<keyword evidence="4" id="KW-1185">Reference proteome</keyword>
<protein>
    <recommendedName>
        <fullName evidence="1">N-acetyltransferase domain-containing protein</fullName>
    </recommendedName>
</protein>
<dbReference type="GO" id="GO:0016747">
    <property type="term" value="F:acyltransferase activity, transferring groups other than amino-acyl groups"/>
    <property type="evidence" value="ECO:0007669"/>
    <property type="project" value="InterPro"/>
</dbReference>
<organism evidence="2">
    <name type="scientific">Kwoniella pini CBS 10737</name>
    <dbReference type="NCBI Taxonomy" id="1296096"/>
    <lineage>
        <taxon>Eukaryota</taxon>
        <taxon>Fungi</taxon>
        <taxon>Dikarya</taxon>
        <taxon>Basidiomycota</taxon>
        <taxon>Agaricomycotina</taxon>
        <taxon>Tremellomycetes</taxon>
        <taxon>Tremellales</taxon>
        <taxon>Cryptococcaceae</taxon>
        <taxon>Kwoniella</taxon>
    </lineage>
</organism>
<dbReference type="CDD" id="cd04301">
    <property type="entry name" value="NAT_SF"/>
    <property type="match status" value="1"/>
</dbReference>
<dbReference type="Gene3D" id="3.40.630.30">
    <property type="match status" value="1"/>
</dbReference>
<dbReference type="GeneID" id="30168410"/>
<dbReference type="Pfam" id="PF13302">
    <property type="entry name" value="Acetyltransf_3"/>
    <property type="match status" value="1"/>
</dbReference>
<dbReference type="PANTHER" id="PTHR43792:SF16">
    <property type="entry name" value="N-ACETYLTRANSFERASE DOMAIN-CONTAINING PROTEIN"/>
    <property type="match status" value="1"/>
</dbReference>
<dbReference type="SUPFAM" id="SSF55729">
    <property type="entry name" value="Acyl-CoA N-acyltransferases (Nat)"/>
    <property type="match status" value="1"/>
</dbReference>
<dbReference type="PROSITE" id="PS51186">
    <property type="entry name" value="GNAT"/>
    <property type="match status" value="1"/>
</dbReference>
<dbReference type="OrthoDB" id="630895at2759"/>
<dbReference type="KEGG" id="kpin:30168410"/>
<reference evidence="2" key="3">
    <citation type="submission" date="2016-07" db="EMBL/GenBank/DDBJ databases">
        <title>Evolution of pathogenesis and genome organization in the Tremellales.</title>
        <authorList>
            <person name="Cuomo C."/>
            <person name="Litvintseva A."/>
            <person name="Heitman J."/>
            <person name="Chen Y."/>
            <person name="Sun S."/>
            <person name="Springer D."/>
            <person name="Dromer F."/>
            <person name="Young S."/>
            <person name="Zeng Q."/>
            <person name="Chapman S."/>
            <person name="Gujja S."/>
            <person name="Saif S."/>
            <person name="Birren B."/>
        </authorList>
    </citation>
    <scope>NUCLEOTIDE SEQUENCE</scope>
    <source>
        <strain evidence="2">CBS 10737</strain>
    </source>
</reference>
<dbReference type="EMBL" id="CP144519">
    <property type="protein sequence ID" value="WWC67374.1"/>
    <property type="molecule type" value="Genomic_DNA"/>
</dbReference>
<dbReference type="STRING" id="1296096.A0A1B9IAU6"/>
<sequence length="231" mass="26320">MREDHTGDDPPHEGKRGKIDECLIKLDANGRPYIPFPEHPELRLTPWKEDDIDDLVELFNQPNIAKWGHSRPFPYLKEHVLDSLPNLGRNDIQYLTILINSLPISPNLSIYPKTKLSPISAVRNKDEKIIGTLSVRPSSNFKGDFEISYNLHDQLTGKGIGKEMVKIGIKLAKWLGIKRLLAFTEIDNHSSKAILRNAGFTLHAERLVDWPEHRGGGKRSAYIWEIYPQSS</sequence>
<dbReference type="InterPro" id="IPR051531">
    <property type="entry name" value="N-acetyltransferase"/>
</dbReference>
<dbReference type="PANTHER" id="PTHR43792">
    <property type="entry name" value="GNAT FAMILY, PUTATIVE (AFU_ORTHOLOGUE AFUA_3G00765)-RELATED-RELATED"/>
    <property type="match status" value="1"/>
</dbReference>
<evidence type="ECO:0000259" key="1">
    <source>
        <dbReference type="PROSITE" id="PS51186"/>
    </source>
</evidence>
<reference evidence="2" key="1">
    <citation type="submission" date="2013-07" db="EMBL/GenBank/DDBJ databases">
        <title>The Genome Sequence of Cryptococcus pinus CBS10737.</title>
        <authorList>
            <consortium name="The Broad Institute Genome Sequencing Platform"/>
            <person name="Cuomo C."/>
            <person name="Litvintseva A."/>
            <person name="Chen Y."/>
            <person name="Heitman J."/>
            <person name="Sun S."/>
            <person name="Springer D."/>
            <person name="Dromer F."/>
            <person name="Young S.K."/>
            <person name="Zeng Q."/>
            <person name="Gargeya S."/>
            <person name="Fitzgerald M."/>
            <person name="Abouelleil A."/>
            <person name="Alvarado L."/>
            <person name="Berlin A.M."/>
            <person name="Chapman S.B."/>
            <person name="Dewar J."/>
            <person name="Goldberg J."/>
            <person name="Griggs A."/>
            <person name="Gujja S."/>
            <person name="Hansen M."/>
            <person name="Howarth C."/>
            <person name="Imamovic A."/>
            <person name="Larimer J."/>
            <person name="McCowan C."/>
            <person name="Murphy C."/>
            <person name="Pearson M."/>
            <person name="Priest M."/>
            <person name="Roberts A."/>
            <person name="Saif S."/>
            <person name="Shea T."/>
            <person name="Sykes S."/>
            <person name="Wortman J."/>
            <person name="Nusbaum C."/>
            <person name="Birren B."/>
        </authorList>
    </citation>
    <scope>NUCLEOTIDE SEQUENCE [LARGE SCALE GENOMIC DNA]</scope>
    <source>
        <strain evidence="2">CBS 10737</strain>
    </source>
</reference>
<dbReference type="RefSeq" id="XP_019013964.1">
    <property type="nucleotide sequence ID" value="XM_019151826.1"/>
</dbReference>
<dbReference type="AlphaFoldDB" id="A0A1B9IAU6"/>
<dbReference type="Proteomes" id="UP000094020">
    <property type="component" value="Chromosome 1"/>
</dbReference>
<proteinExistence type="predicted"/>
<evidence type="ECO:0000313" key="4">
    <source>
        <dbReference type="Proteomes" id="UP000094020"/>
    </source>
</evidence>
<accession>A0A1B9IAU6</accession>
<name>A0A1B9IAU6_9TREE</name>
<evidence type="ECO:0000313" key="2">
    <source>
        <dbReference type="EMBL" id="OCF52745.1"/>
    </source>
</evidence>
<feature type="domain" description="N-acetyltransferase" evidence="1">
    <location>
        <begin position="42"/>
        <end position="229"/>
    </location>
</feature>
<reference evidence="3" key="4">
    <citation type="submission" date="2024-02" db="EMBL/GenBank/DDBJ databases">
        <title>Comparative genomics of Cryptococcus and Kwoniella reveals pathogenesis evolution and contrasting modes of karyotype evolution via chromosome fusion or intercentromeric recombination.</title>
        <authorList>
            <person name="Coelho M.A."/>
            <person name="David-Palma M."/>
            <person name="Shea T."/>
            <person name="Bowers K."/>
            <person name="McGinley-Smith S."/>
            <person name="Mohammad A.W."/>
            <person name="Gnirke A."/>
            <person name="Yurkov A.M."/>
            <person name="Nowrousian M."/>
            <person name="Sun S."/>
            <person name="Cuomo C.A."/>
            <person name="Heitman J."/>
        </authorList>
    </citation>
    <scope>NUCLEOTIDE SEQUENCE</scope>
    <source>
        <strain evidence="3">CBS 10737</strain>
    </source>
</reference>